<feature type="transmembrane region" description="Helical" evidence="7">
    <location>
        <begin position="135"/>
        <end position="158"/>
    </location>
</feature>
<evidence type="ECO:0000256" key="4">
    <source>
        <dbReference type="ARBA" id="ARBA00022692"/>
    </source>
</evidence>
<dbReference type="Proteomes" id="UP000186341">
    <property type="component" value="Unassembled WGS sequence"/>
</dbReference>
<comment type="caution">
    <text evidence="10">The sequence shown here is derived from an EMBL/GenBank/DDBJ whole genome shotgun (WGS) entry which is preliminary data.</text>
</comment>
<proteinExistence type="inferred from homology"/>
<feature type="binding site" evidence="9">
    <location>
        <position position="226"/>
    </location>
    <ligand>
        <name>Mg(2+)</name>
        <dbReference type="ChEBI" id="CHEBI:18420"/>
    </ligand>
</feature>
<dbReference type="OrthoDB" id="9805475at2"/>
<dbReference type="GO" id="GO:0071555">
    <property type="term" value="P:cell wall organization"/>
    <property type="evidence" value="ECO:0007669"/>
    <property type="project" value="UniProtKB-KW"/>
</dbReference>
<accession>A0A1U7NGS5</accession>
<evidence type="ECO:0000313" key="10">
    <source>
        <dbReference type="EMBL" id="OLU40531.1"/>
    </source>
</evidence>
<keyword evidence="7" id="KW-0133">Cell shape</keyword>
<keyword evidence="7" id="KW-0573">Peptidoglycan synthesis</keyword>
<keyword evidence="7 9" id="KW-0460">Magnesium</keyword>
<keyword evidence="11" id="KW-1185">Reference proteome</keyword>
<dbReference type="AlphaFoldDB" id="A0A1U7NGS5"/>
<gene>
    <name evidence="7" type="primary">mraY</name>
    <name evidence="10" type="ORF">BO222_04880</name>
</gene>
<dbReference type="Pfam" id="PF00953">
    <property type="entry name" value="Glycos_transf_4"/>
    <property type="match status" value="1"/>
</dbReference>
<evidence type="ECO:0000256" key="3">
    <source>
        <dbReference type="ARBA" id="ARBA00022679"/>
    </source>
</evidence>
<dbReference type="RefSeq" id="WP_075818913.1">
    <property type="nucleotide sequence ID" value="NZ_CAPYSY010000005.1"/>
</dbReference>
<evidence type="ECO:0000256" key="5">
    <source>
        <dbReference type="ARBA" id="ARBA00022989"/>
    </source>
</evidence>
<feature type="transmembrane region" description="Helical" evidence="7">
    <location>
        <begin position="110"/>
        <end position="129"/>
    </location>
</feature>
<keyword evidence="3 7" id="KW-0808">Transferase</keyword>
<evidence type="ECO:0000256" key="6">
    <source>
        <dbReference type="ARBA" id="ARBA00023136"/>
    </source>
</evidence>
<dbReference type="InterPro" id="IPR000715">
    <property type="entry name" value="Glycosyl_transferase_4"/>
</dbReference>
<dbReference type="PANTHER" id="PTHR22926:SF5">
    <property type="entry name" value="PHOSPHO-N-ACETYLMURAMOYL-PENTAPEPTIDE-TRANSFERASE HOMOLOG"/>
    <property type="match status" value="1"/>
</dbReference>
<comment type="pathway">
    <text evidence="7">Cell wall biogenesis; peptidoglycan biosynthesis.</text>
</comment>
<evidence type="ECO:0000313" key="11">
    <source>
        <dbReference type="Proteomes" id="UP000186341"/>
    </source>
</evidence>
<comment type="cofactor">
    <cofactor evidence="7 9">
        <name>Mg(2+)</name>
        <dbReference type="ChEBI" id="CHEBI:18420"/>
    </cofactor>
</comment>
<comment type="subcellular location">
    <subcellularLocation>
        <location evidence="7">Cell membrane</location>
        <topology evidence="7">Multi-pass membrane protein</topology>
    </subcellularLocation>
    <subcellularLocation>
        <location evidence="1">Membrane</location>
        <topology evidence="1">Multi-pass membrane protein</topology>
    </subcellularLocation>
</comment>
<dbReference type="GO" id="GO:0009252">
    <property type="term" value="P:peptidoglycan biosynthetic process"/>
    <property type="evidence" value="ECO:0007669"/>
    <property type="project" value="UniProtKB-UniRule"/>
</dbReference>
<evidence type="ECO:0000256" key="8">
    <source>
        <dbReference type="NCBIfam" id="TIGR00445"/>
    </source>
</evidence>
<feature type="transmembrane region" description="Helical" evidence="7">
    <location>
        <begin position="170"/>
        <end position="192"/>
    </location>
</feature>
<dbReference type="HAMAP" id="MF_00038">
    <property type="entry name" value="MraY"/>
    <property type="match status" value="1"/>
</dbReference>
<feature type="transmembrane region" description="Helical" evidence="7">
    <location>
        <begin position="198"/>
        <end position="215"/>
    </location>
</feature>
<keyword evidence="7" id="KW-1003">Cell membrane</keyword>
<keyword evidence="7 9" id="KW-0479">Metal-binding</keyword>
<feature type="transmembrane region" description="Helical" evidence="7">
    <location>
        <begin position="6"/>
        <end position="23"/>
    </location>
</feature>
<sequence>MVLEGFAVLIIVLLAMPWLIRVLHRLKFGQTEREEGLASHKKKTGTPTMGGLAFIIVPLVVYTLCSLFSPFKMDNNTLIIWISFVGYGLIGFLDDYIIAVKKDNTGLKPAIKFAMQSILAILVFFLYQMHNSTDIIIPGTGLTVNLGWFYFLVVFFMFTGTTNAVNLSDGVDGLCAGLSAIALVPFFIFALWQQMFDVAAICFLIFMALLGYLRYNVHPAKVFMGDTGSLALGGLLAALAMVLKQELTLIVIGGVFVAETLSVIIQVTYYKRTHKRIFLMSPVHHHFEKKGWSEWKVDTVFWAFGALFALIGLWLGGM</sequence>
<keyword evidence="6 7" id="KW-0472">Membrane</keyword>
<comment type="catalytic activity">
    <reaction evidence="7">
        <text>UDP-N-acetyl-alpha-D-muramoyl-L-alanyl-gamma-D-glutamyl-meso-2,6-diaminopimeloyl-D-alanyl-D-alanine + di-trans,octa-cis-undecaprenyl phosphate = di-trans,octa-cis-undecaprenyl diphospho-N-acetyl-alpha-D-muramoyl-L-alanyl-D-glutamyl-meso-2,6-diaminopimeloyl-D-alanyl-D-alanine + UMP</text>
        <dbReference type="Rhea" id="RHEA:28386"/>
        <dbReference type="ChEBI" id="CHEBI:57865"/>
        <dbReference type="ChEBI" id="CHEBI:60392"/>
        <dbReference type="ChEBI" id="CHEBI:61386"/>
        <dbReference type="ChEBI" id="CHEBI:61387"/>
        <dbReference type="EC" id="2.7.8.13"/>
    </reaction>
</comment>
<feature type="transmembrane region" description="Helical" evidence="7">
    <location>
        <begin position="249"/>
        <end position="270"/>
    </location>
</feature>
<evidence type="ECO:0000256" key="7">
    <source>
        <dbReference type="HAMAP-Rule" id="MF_00038"/>
    </source>
</evidence>
<dbReference type="GO" id="GO:0008963">
    <property type="term" value="F:phospho-N-acetylmuramoyl-pentapeptide-transferase activity"/>
    <property type="evidence" value="ECO:0007669"/>
    <property type="project" value="UniProtKB-UniRule"/>
</dbReference>
<feature type="transmembrane region" description="Helical" evidence="7">
    <location>
        <begin position="51"/>
        <end position="71"/>
    </location>
</feature>
<dbReference type="GO" id="GO:0051992">
    <property type="term" value="F:UDP-N-acetylmuramoyl-L-alanyl-D-glutamyl-meso-2,6-diaminopimelyl-D-alanyl-D-alanine:undecaprenyl-phosphate transferase activity"/>
    <property type="evidence" value="ECO:0007669"/>
    <property type="project" value="RHEA"/>
</dbReference>
<name>A0A1U7NGS5_9FIRM</name>
<dbReference type="GeneID" id="82202549"/>
<protein>
    <recommendedName>
        <fullName evidence="7 8">Phospho-N-acetylmuramoyl-pentapeptide-transferase</fullName>
        <ecNumber evidence="7 8">2.7.8.13</ecNumber>
    </recommendedName>
    <alternativeName>
        <fullName evidence="7">UDP-MurNAc-pentapeptide phosphotransferase</fullName>
    </alternativeName>
</protein>
<dbReference type="EMBL" id="MPJW01000105">
    <property type="protein sequence ID" value="OLU40531.1"/>
    <property type="molecule type" value="Genomic_DNA"/>
</dbReference>
<dbReference type="PANTHER" id="PTHR22926">
    <property type="entry name" value="PHOSPHO-N-ACETYLMURAMOYL-PENTAPEPTIDE-TRANSFERASE"/>
    <property type="match status" value="1"/>
</dbReference>
<keyword evidence="7" id="KW-0131">Cell cycle</keyword>
<evidence type="ECO:0000256" key="2">
    <source>
        <dbReference type="ARBA" id="ARBA00005583"/>
    </source>
</evidence>
<dbReference type="GO" id="GO:0051301">
    <property type="term" value="P:cell division"/>
    <property type="evidence" value="ECO:0007669"/>
    <property type="project" value="UniProtKB-KW"/>
</dbReference>
<comment type="function">
    <text evidence="7">Catalyzes the initial step of the lipid cycle reactions in the biosynthesis of the cell wall peptidoglycan: transfers peptidoglycan precursor phospho-MurNAc-pentapeptide from UDP-MurNAc-pentapeptide onto the lipid carrier undecaprenyl phosphate, yielding undecaprenyl-pyrophosphoryl-MurNAc-pentapeptide, known as lipid I.</text>
</comment>
<dbReference type="UniPathway" id="UPA00219"/>
<keyword evidence="7" id="KW-0132">Cell division</keyword>
<dbReference type="PROSITE" id="PS01347">
    <property type="entry name" value="MRAY_1"/>
    <property type="match status" value="1"/>
</dbReference>
<keyword evidence="7" id="KW-0961">Cell wall biogenesis/degradation</keyword>
<feature type="transmembrane region" description="Helical" evidence="7">
    <location>
        <begin position="299"/>
        <end position="317"/>
    </location>
</feature>
<reference evidence="10 11" key="1">
    <citation type="submission" date="2016-11" db="EMBL/GenBank/DDBJ databases">
        <title>Description of two novel members of the family Erysipelotrichaceae: Ileibacterium lipovorans gen. nov., sp. nov. and Dubosiella newyorkensis, gen. nov., sp. nov.</title>
        <authorList>
            <person name="Cox L.M."/>
            <person name="Sohn J."/>
            <person name="Tyrrell K.L."/>
            <person name="Citron D.M."/>
            <person name="Lawson P.A."/>
            <person name="Patel N.B."/>
            <person name="Iizumi T."/>
            <person name="Perez-Perez G.I."/>
            <person name="Goldstein E.J."/>
            <person name="Blaser M.J."/>
        </authorList>
    </citation>
    <scope>NUCLEOTIDE SEQUENCE [LARGE SCALE GENOMIC DNA]</scope>
    <source>
        <strain evidence="10 11">NYU-BL-A3</strain>
    </source>
</reference>
<organism evidence="10 11">
    <name type="scientific">Ileibacterium valens</name>
    <dbReference type="NCBI Taxonomy" id="1862668"/>
    <lineage>
        <taxon>Bacteria</taxon>
        <taxon>Bacillati</taxon>
        <taxon>Bacillota</taxon>
        <taxon>Erysipelotrichia</taxon>
        <taxon>Erysipelotrichales</taxon>
        <taxon>Erysipelotrichaceae</taxon>
        <taxon>Ileibacterium</taxon>
    </lineage>
</organism>
<comment type="similarity">
    <text evidence="2 7">Belongs to the glycosyltransferase 4 family. MraY subfamily.</text>
</comment>
<keyword evidence="4 7" id="KW-0812">Transmembrane</keyword>
<dbReference type="EC" id="2.7.8.13" evidence="7 8"/>
<dbReference type="NCBIfam" id="TIGR00445">
    <property type="entry name" value="mraY"/>
    <property type="match status" value="1"/>
</dbReference>
<dbReference type="InterPro" id="IPR003524">
    <property type="entry name" value="PNAcMuramoyl-5peptid_Trfase"/>
</dbReference>
<feature type="binding site" evidence="9">
    <location>
        <position position="166"/>
    </location>
    <ligand>
        <name>Mg(2+)</name>
        <dbReference type="ChEBI" id="CHEBI:18420"/>
    </ligand>
</feature>
<dbReference type="GO" id="GO:0005886">
    <property type="term" value="C:plasma membrane"/>
    <property type="evidence" value="ECO:0007669"/>
    <property type="project" value="UniProtKB-SubCell"/>
</dbReference>
<dbReference type="GO" id="GO:0046872">
    <property type="term" value="F:metal ion binding"/>
    <property type="evidence" value="ECO:0007669"/>
    <property type="project" value="UniProtKB-KW"/>
</dbReference>
<evidence type="ECO:0000256" key="9">
    <source>
        <dbReference type="PIRSR" id="PIRSR600715-1"/>
    </source>
</evidence>
<keyword evidence="5 7" id="KW-1133">Transmembrane helix</keyword>
<evidence type="ECO:0000256" key="1">
    <source>
        <dbReference type="ARBA" id="ARBA00004141"/>
    </source>
</evidence>
<dbReference type="PROSITE" id="PS01348">
    <property type="entry name" value="MRAY_2"/>
    <property type="match status" value="1"/>
</dbReference>
<feature type="transmembrane region" description="Helical" evidence="7">
    <location>
        <begin position="222"/>
        <end position="243"/>
    </location>
</feature>
<feature type="transmembrane region" description="Helical" evidence="7">
    <location>
        <begin position="77"/>
        <end position="98"/>
    </location>
</feature>
<dbReference type="InterPro" id="IPR018480">
    <property type="entry name" value="PNAcMuramoyl-5peptid_Trfase_CS"/>
</dbReference>
<dbReference type="GO" id="GO:0008360">
    <property type="term" value="P:regulation of cell shape"/>
    <property type="evidence" value="ECO:0007669"/>
    <property type="project" value="UniProtKB-KW"/>
</dbReference>
<dbReference type="CDD" id="cd06852">
    <property type="entry name" value="GT_MraY"/>
    <property type="match status" value="1"/>
</dbReference>